<comment type="similarity">
    <text evidence="4">Belongs to the fatty acid desaturase type 1 family.</text>
</comment>
<evidence type="ECO:0000256" key="2">
    <source>
        <dbReference type="ARBA" id="ARBA00004760"/>
    </source>
</evidence>
<dbReference type="GO" id="GO:0016020">
    <property type="term" value="C:membrane"/>
    <property type="evidence" value="ECO:0007669"/>
    <property type="project" value="UniProtKB-SubCell"/>
</dbReference>
<evidence type="ECO:0000256" key="13">
    <source>
        <dbReference type="SAM" id="Phobius"/>
    </source>
</evidence>
<dbReference type="PANTHER" id="PTHR19353:SF88">
    <property type="entry name" value="DELTA(5) FATTY ACID DESATURASE FAT-4"/>
    <property type="match status" value="1"/>
</dbReference>
<keyword evidence="16" id="KW-1185">Reference proteome</keyword>
<evidence type="ECO:0000256" key="11">
    <source>
        <dbReference type="ARBA" id="ARBA00023098"/>
    </source>
</evidence>
<comment type="pathway">
    <text evidence="3">Sphingolipid metabolism.</text>
</comment>
<dbReference type="PIRSF" id="PIRSF015921">
    <property type="entry name" value="FA_sphinglp_des"/>
    <property type="match status" value="1"/>
</dbReference>
<dbReference type="GO" id="GO:0006665">
    <property type="term" value="P:sphingolipid metabolic process"/>
    <property type="evidence" value="ECO:0007669"/>
    <property type="project" value="UniProtKB-UniPathway"/>
</dbReference>
<feature type="transmembrane region" description="Helical" evidence="13">
    <location>
        <begin position="125"/>
        <end position="144"/>
    </location>
</feature>
<dbReference type="PANTHER" id="PTHR19353">
    <property type="entry name" value="FATTY ACID DESATURASE 2"/>
    <property type="match status" value="1"/>
</dbReference>
<evidence type="ECO:0000256" key="5">
    <source>
        <dbReference type="ARBA" id="ARBA00012019"/>
    </source>
</evidence>
<accession>A0A166IBI3</accession>
<dbReference type="PROSITE" id="PS50255">
    <property type="entry name" value="CYTOCHROME_B5_2"/>
    <property type="match status" value="1"/>
</dbReference>
<evidence type="ECO:0000256" key="3">
    <source>
        <dbReference type="ARBA" id="ARBA00004991"/>
    </source>
</evidence>
<dbReference type="AlphaFoldDB" id="A0A166IBI3"/>
<dbReference type="InterPro" id="IPR005804">
    <property type="entry name" value="FA_desaturase_dom"/>
</dbReference>
<feature type="transmembrane region" description="Helical" evidence="13">
    <location>
        <begin position="277"/>
        <end position="294"/>
    </location>
</feature>
<evidence type="ECO:0000256" key="7">
    <source>
        <dbReference type="ARBA" id="ARBA00022692"/>
    </source>
</evidence>
<evidence type="ECO:0000313" key="15">
    <source>
        <dbReference type="EMBL" id="KZP19642.1"/>
    </source>
</evidence>
<keyword evidence="8" id="KW-0746">Sphingolipid metabolism</keyword>
<dbReference type="OrthoDB" id="260091at2759"/>
<dbReference type="Pfam" id="PF00487">
    <property type="entry name" value="FA_desaturase"/>
    <property type="match status" value="1"/>
</dbReference>
<evidence type="ECO:0000313" key="16">
    <source>
        <dbReference type="Proteomes" id="UP000076532"/>
    </source>
</evidence>
<evidence type="ECO:0000259" key="14">
    <source>
        <dbReference type="PROSITE" id="PS50255"/>
    </source>
</evidence>
<evidence type="ECO:0000256" key="9">
    <source>
        <dbReference type="ARBA" id="ARBA00022989"/>
    </source>
</evidence>
<comment type="pathway">
    <text evidence="2">Lipid metabolism; sphingolipid metabolism.</text>
</comment>
<dbReference type="SUPFAM" id="SSF55856">
    <property type="entry name" value="Cytochrome b5-like heme/steroid binding domain"/>
    <property type="match status" value="1"/>
</dbReference>
<evidence type="ECO:0000256" key="8">
    <source>
        <dbReference type="ARBA" id="ARBA00022919"/>
    </source>
</evidence>
<keyword evidence="10" id="KW-0560">Oxidoreductase</keyword>
<dbReference type="InterPro" id="IPR012171">
    <property type="entry name" value="Fatty_acid_desaturase"/>
</dbReference>
<dbReference type="InterPro" id="IPR036400">
    <property type="entry name" value="Cyt_B5-like_heme/steroid_sf"/>
</dbReference>
<dbReference type="InterPro" id="IPR001199">
    <property type="entry name" value="Cyt_B5-like_heme/steroid-bd"/>
</dbReference>
<proteinExistence type="inferred from homology"/>
<keyword evidence="9 13" id="KW-1133">Transmembrane helix</keyword>
<sequence>MSTFSRDSISKQGHLLIGGKVYDAKAYGMGDHPGGKVLLTQLGRDATDVFRTFHPDAVYEQLANFYIGDLESSNEPAADPFTLAIRKLDEKFRHEGFYETSHVFYACIQLITLSLLVAAGVGLKYFGHTIVGVLVSAVFLALFFQQSGWLAHDYAHAQVFNSSALNAVGGMIWGPCAQGLSVQWWKRKHNTHHSTPNVHGSDPDIDTAPFLAWSDNALEMFADVSDAELKTMFAKVLFTHQVFAYFPLLTFARLMWSYASLRTDFGKDSKATLGQRAALLFHWTWVIALSTIAPTVALRVLFLVASMGLSGQFLALVFALNHNGMEIFSRAQWSASAQGFFELQVRTGRDITPTLLGEWFSGGLGQQVSHHLFPRMPRHNYAVVQPLVKALCAEHGVPYHQTGFFQGTGEVLGRLNQVAGSARSMLKETKKVL</sequence>
<dbReference type="SMART" id="SM01117">
    <property type="entry name" value="Cyt-b5"/>
    <property type="match status" value="1"/>
</dbReference>
<reference evidence="15 16" key="1">
    <citation type="journal article" date="2016" name="Mol. Biol. Evol.">
        <title>Comparative Genomics of Early-Diverging Mushroom-Forming Fungi Provides Insights into the Origins of Lignocellulose Decay Capabilities.</title>
        <authorList>
            <person name="Nagy L.G."/>
            <person name="Riley R."/>
            <person name="Tritt A."/>
            <person name="Adam C."/>
            <person name="Daum C."/>
            <person name="Floudas D."/>
            <person name="Sun H."/>
            <person name="Yadav J.S."/>
            <person name="Pangilinan J."/>
            <person name="Larsson K.H."/>
            <person name="Matsuura K."/>
            <person name="Barry K."/>
            <person name="Labutti K."/>
            <person name="Kuo R."/>
            <person name="Ohm R.A."/>
            <person name="Bhattacharya S.S."/>
            <person name="Shirouzu T."/>
            <person name="Yoshinaga Y."/>
            <person name="Martin F.M."/>
            <person name="Grigoriev I.V."/>
            <person name="Hibbett D.S."/>
        </authorList>
    </citation>
    <scope>NUCLEOTIDE SEQUENCE [LARGE SCALE GENOMIC DNA]</scope>
    <source>
        <strain evidence="15 16">CBS 109695</strain>
    </source>
</reference>
<name>A0A166IBI3_9AGAM</name>
<evidence type="ECO:0000256" key="6">
    <source>
        <dbReference type="ARBA" id="ARBA00016939"/>
    </source>
</evidence>
<dbReference type="Pfam" id="PF00173">
    <property type="entry name" value="Cyt-b5"/>
    <property type="match status" value="1"/>
</dbReference>
<dbReference type="CDD" id="cd03506">
    <property type="entry name" value="Delta6-FADS-like"/>
    <property type="match status" value="1"/>
</dbReference>
<feature type="transmembrane region" description="Helical" evidence="13">
    <location>
        <begin position="238"/>
        <end position="256"/>
    </location>
</feature>
<dbReference type="Proteomes" id="UP000076532">
    <property type="component" value="Unassembled WGS sequence"/>
</dbReference>
<feature type="domain" description="Cytochrome b5 heme-binding" evidence="14">
    <location>
        <begin position="1"/>
        <end position="71"/>
    </location>
</feature>
<evidence type="ECO:0000256" key="12">
    <source>
        <dbReference type="ARBA" id="ARBA00023136"/>
    </source>
</evidence>
<dbReference type="GO" id="GO:0016717">
    <property type="term" value="F:oxidoreductase activity, acting on paired donors, with oxidation of a pair of donors resulting in the reduction of molecular oxygen to two molecules of water"/>
    <property type="evidence" value="ECO:0007669"/>
    <property type="project" value="TreeGrafter"/>
</dbReference>
<evidence type="ECO:0000256" key="1">
    <source>
        <dbReference type="ARBA" id="ARBA00004141"/>
    </source>
</evidence>
<dbReference type="UniPathway" id="UPA00222"/>
<organism evidence="15 16">
    <name type="scientific">Athelia psychrophila</name>
    <dbReference type="NCBI Taxonomy" id="1759441"/>
    <lineage>
        <taxon>Eukaryota</taxon>
        <taxon>Fungi</taxon>
        <taxon>Dikarya</taxon>
        <taxon>Basidiomycota</taxon>
        <taxon>Agaricomycotina</taxon>
        <taxon>Agaricomycetes</taxon>
        <taxon>Agaricomycetidae</taxon>
        <taxon>Atheliales</taxon>
        <taxon>Atheliaceae</taxon>
        <taxon>Athelia</taxon>
    </lineage>
</organism>
<dbReference type="EMBL" id="KV417562">
    <property type="protein sequence ID" value="KZP19642.1"/>
    <property type="molecule type" value="Genomic_DNA"/>
</dbReference>
<keyword evidence="7 13" id="KW-0812">Transmembrane</keyword>
<dbReference type="Gene3D" id="3.10.120.10">
    <property type="entry name" value="Cytochrome b5-like heme/steroid binding domain"/>
    <property type="match status" value="1"/>
</dbReference>
<dbReference type="EC" id="1.14.19.18" evidence="5"/>
<evidence type="ECO:0000256" key="10">
    <source>
        <dbReference type="ARBA" id="ARBA00023002"/>
    </source>
</evidence>
<keyword evidence="12 13" id="KW-0472">Membrane</keyword>
<keyword evidence="11" id="KW-0443">Lipid metabolism</keyword>
<feature type="transmembrane region" description="Helical" evidence="13">
    <location>
        <begin position="96"/>
        <end position="119"/>
    </location>
</feature>
<protein>
    <recommendedName>
        <fullName evidence="6">Delta 8-(E)-sphingolipid desaturase</fullName>
        <ecNumber evidence="5">1.14.19.18</ecNumber>
    </recommendedName>
</protein>
<comment type="subcellular location">
    <subcellularLocation>
        <location evidence="1">Membrane</location>
        <topology evidence="1">Multi-pass membrane protein</topology>
    </subcellularLocation>
</comment>
<gene>
    <name evidence="15" type="ORF">FIBSPDRAFT_827937</name>
</gene>
<dbReference type="STRING" id="436010.A0A166IBI3"/>
<evidence type="ECO:0000256" key="4">
    <source>
        <dbReference type="ARBA" id="ARBA00009295"/>
    </source>
</evidence>